<dbReference type="InterPro" id="IPR036396">
    <property type="entry name" value="Cyt_P450_sf"/>
</dbReference>
<evidence type="ECO:0000256" key="3">
    <source>
        <dbReference type="ARBA" id="ARBA00022723"/>
    </source>
</evidence>
<keyword evidence="9" id="KW-0732">Signal</keyword>
<dbReference type="PROSITE" id="PS00086">
    <property type="entry name" value="CYTOCHROME_P450"/>
    <property type="match status" value="1"/>
</dbReference>
<evidence type="ECO:0000256" key="5">
    <source>
        <dbReference type="ARBA" id="ARBA00023004"/>
    </source>
</evidence>
<proteinExistence type="inferred from homology"/>
<dbReference type="InterPro" id="IPR017972">
    <property type="entry name" value="Cyt_P450_CS"/>
</dbReference>
<gene>
    <name evidence="10" type="ORF">CHIRRI_LOCUS6336</name>
</gene>
<evidence type="ECO:0000256" key="7">
    <source>
        <dbReference type="PIRSR" id="PIRSR602401-1"/>
    </source>
</evidence>
<evidence type="ECO:0008006" key="12">
    <source>
        <dbReference type="Google" id="ProtNLM"/>
    </source>
</evidence>
<evidence type="ECO:0000313" key="10">
    <source>
        <dbReference type="EMBL" id="CAG9803436.1"/>
    </source>
</evidence>
<dbReference type="Pfam" id="PF00067">
    <property type="entry name" value="p450"/>
    <property type="match status" value="1"/>
</dbReference>
<dbReference type="Proteomes" id="UP001153620">
    <property type="component" value="Chromosome 2"/>
</dbReference>
<evidence type="ECO:0000256" key="8">
    <source>
        <dbReference type="RuleBase" id="RU000461"/>
    </source>
</evidence>
<keyword evidence="5 7" id="KW-0408">Iron</keyword>
<feature type="binding site" description="axial binding residue" evidence="7">
    <location>
        <position position="469"/>
    </location>
    <ligand>
        <name>heme</name>
        <dbReference type="ChEBI" id="CHEBI:30413"/>
    </ligand>
    <ligandPart>
        <name>Fe</name>
        <dbReference type="ChEBI" id="CHEBI:18248"/>
    </ligandPart>
</feature>
<dbReference type="GO" id="GO:0004497">
    <property type="term" value="F:monooxygenase activity"/>
    <property type="evidence" value="ECO:0007669"/>
    <property type="project" value="UniProtKB-KW"/>
</dbReference>
<dbReference type="GO" id="GO:0005506">
    <property type="term" value="F:iron ion binding"/>
    <property type="evidence" value="ECO:0007669"/>
    <property type="project" value="InterPro"/>
</dbReference>
<dbReference type="EMBL" id="OU895878">
    <property type="protein sequence ID" value="CAG9803436.1"/>
    <property type="molecule type" value="Genomic_DNA"/>
</dbReference>
<name>A0A9N9WRK3_9DIPT</name>
<reference evidence="10" key="2">
    <citation type="submission" date="2022-10" db="EMBL/GenBank/DDBJ databases">
        <authorList>
            <consortium name="ENA_rothamsted_submissions"/>
            <consortium name="culmorum"/>
            <person name="King R."/>
        </authorList>
    </citation>
    <scope>NUCLEOTIDE SEQUENCE</scope>
</reference>
<feature type="chain" id="PRO_5040284178" description="Cytochrome P450" evidence="9">
    <location>
        <begin position="16"/>
        <end position="522"/>
    </location>
</feature>
<reference evidence="10" key="1">
    <citation type="submission" date="2022-01" db="EMBL/GenBank/DDBJ databases">
        <authorList>
            <person name="King R."/>
        </authorList>
    </citation>
    <scope>NUCLEOTIDE SEQUENCE</scope>
</reference>
<dbReference type="OrthoDB" id="1470350at2759"/>
<dbReference type="InterPro" id="IPR001128">
    <property type="entry name" value="Cyt_P450"/>
</dbReference>
<evidence type="ECO:0000256" key="9">
    <source>
        <dbReference type="SAM" id="SignalP"/>
    </source>
</evidence>
<comment type="similarity">
    <text evidence="2 8">Belongs to the cytochrome P450 family.</text>
</comment>
<dbReference type="GO" id="GO:0016705">
    <property type="term" value="F:oxidoreductase activity, acting on paired donors, with incorporation or reduction of molecular oxygen"/>
    <property type="evidence" value="ECO:0007669"/>
    <property type="project" value="InterPro"/>
</dbReference>
<dbReference type="PANTHER" id="PTHR24303">
    <property type="entry name" value="HEME-BINDING MONOOXYGENASE FAMILY"/>
    <property type="match status" value="1"/>
</dbReference>
<dbReference type="PANTHER" id="PTHR24303:SF27">
    <property type="entry name" value="CYTOCHROME P450 307B1"/>
    <property type="match status" value="1"/>
</dbReference>
<protein>
    <recommendedName>
        <fullName evidence="12">Cytochrome P450</fullName>
    </recommendedName>
</protein>
<feature type="signal peptide" evidence="9">
    <location>
        <begin position="1"/>
        <end position="15"/>
    </location>
</feature>
<evidence type="ECO:0000256" key="1">
    <source>
        <dbReference type="ARBA" id="ARBA00001971"/>
    </source>
</evidence>
<accession>A0A9N9WRK3</accession>
<dbReference type="Gene3D" id="1.10.630.10">
    <property type="entry name" value="Cytochrome P450"/>
    <property type="match status" value="1"/>
</dbReference>
<keyword evidence="7 8" id="KW-0349">Heme</keyword>
<evidence type="ECO:0000313" key="11">
    <source>
        <dbReference type="Proteomes" id="UP001153620"/>
    </source>
</evidence>
<dbReference type="PRINTS" id="PR00463">
    <property type="entry name" value="EP450I"/>
</dbReference>
<keyword evidence="11" id="KW-1185">Reference proteome</keyword>
<evidence type="ECO:0000256" key="6">
    <source>
        <dbReference type="ARBA" id="ARBA00023033"/>
    </source>
</evidence>
<dbReference type="GO" id="GO:0020037">
    <property type="term" value="F:heme binding"/>
    <property type="evidence" value="ECO:0007669"/>
    <property type="project" value="InterPro"/>
</dbReference>
<dbReference type="AlphaFoldDB" id="A0A9N9WRK3"/>
<keyword evidence="3 7" id="KW-0479">Metal-binding</keyword>
<keyword evidence="4 8" id="KW-0560">Oxidoreductase</keyword>
<sequence>MLTCIILTIVLIANDLNVKQLKKKLSLRSQLKSKLSQLSFFHGNNGTNENNNEIIYERQAPGPKRKFIIGNLDVLDGYEIPYQAFSDLAEKYGNVIKLQMGNVPSLVINGVENIKEVLIYKGHHFDSRPNFKRFQMLFDGNKENSLAFCDWSDMQKVRRDMLSTHTFPRKFSMSFNRLNDITIENYHQLSSEIRCDIANEKSTSIKPIVMEACGNIFTEYFTSRNFDRNDKSYQTLLRNFDKIFWEVNQGSAADFLPFLLPFQYKNMKKMEQWSHEIRQFILHNIITDRYSTWNIGNEPNDYIESLIDHVKQKLEPRMEWETALFALEDIIGGHSAVANFVCKTLAFIAKDKEIQKNIQSEVDNLLNERSEKSVLIGDRNKLIYTEATIMESLRLITSPIVPHVASQDSSIDGYTVKAGTLIFLNNYDLNMSETLWEAPKKFEPKRFLSNGRLIKPDHFIPFGVGRRSCMGYKLVQFLTFAIVGNLLKEFDISTVNGEDIKVTVGSLAIPENPYQLVFAPRH</sequence>
<dbReference type="InterPro" id="IPR002401">
    <property type="entry name" value="Cyt_P450_E_grp-I"/>
</dbReference>
<keyword evidence="6 8" id="KW-0503">Monooxygenase</keyword>
<organism evidence="10 11">
    <name type="scientific">Chironomus riparius</name>
    <dbReference type="NCBI Taxonomy" id="315576"/>
    <lineage>
        <taxon>Eukaryota</taxon>
        <taxon>Metazoa</taxon>
        <taxon>Ecdysozoa</taxon>
        <taxon>Arthropoda</taxon>
        <taxon>Hexapoda</taxon>
        <taxon>Insecta</taxon>
        <taxon>Pterygota</taxon>
        <taxon>Neoptera</taxon>
        <taxon>Endopterygota</taxon>
        <taxon>Diptera</taxon>
        <taxon>Nematocera</taxon>
        <taxon>Chironomoidea</taxon>
        <taxon>Chironomidae</taxon>
        <taxon>Chironominae</taxon>
        <taxon>Chironomus</taxon>
    </lineage>
</organism>
<comment type="cofactor">
    <cofactor evidence="1 7">
        <name>heme</name>
        <dbReference type="ChEBI" id="CHEBI:30413"/>
    </cofactor>
</comment>
<evidence type="ECO:0000256" key="2">
    <source>
        <dbReference type="ARBA" id="ARBA00010617"/>
    </source>
</evidence>
<evidence type="ECO:0000256" key="4">
    <source>
        <dbReference type="ARBA" id="ARBA00023002"/>
    </source>
</evidence>
<dbReference type="SUPFAM" id="SSF48264">
    <property type="entry name" value="Cytochrome P450"/>
    <property type="match status" value="1"/>
</dbReference>